<dbReference type="EMBL" id="UYRS01000006">
    <property type="protein sequence ID" value="VDK20190.1"/>
    <property type="molecule type" value="Genomic_DNA"/>
</dbReference>
<dbReference type="InterPro" id="IPR033688">
    <property type="entry name" value="NAT10"/>
</dbReference>
<evidence type="ECO:0000256" key="9">
    <source>
        <dbReference type="ARBA" id="ARBA00022833"/>
    </source>
</evidence>
<feature type="binding site" evidence="15">
    <location>
        <position position="1096"/>
    </location>
    <ligand>
        <name>acetyl-CoA</name>
        <dbReference type="ChEBI" id="CHEBI:57288"/>
    </ligand>
</feature>
<name>A0A158R6D7_TAEAS</name>
<dbReference type="FunFam" id="3.30.160.60:FF:000251">
    <property type="entry name" value="FEZ family zinc finger 2"/>
    <property type="match status" value="1"/>
</dbReference>
<keyword evidence="20" id="KW-1185">Reference proteome</keyword>
<evidence type="ECO:0000256" key="15">
    <source>
        <dbReference type="HAMAP-Rule" id="MF_03211"/>
    </source>
</evidence>
<dbReference type="SUPFAM" id="SSF57667">
    <property type="entry name" value="beta-beta-alpha zinc fingers"/>
    <property type="match status" value="3"/>
</dbReference>
<keyword evidence="7 15" id="KW-0547">Nucleotide-binding</keyword>
<feature type="region of interest" description="Disordered" evidence="17">
    <location>
        <begin position="1515"/>
        <end position="1540"/>
    </location>
</feature>
<evidence type="ECO:0000313" key="19">
    <source>
        <dbReference type="EMBL" id="VDK20190.1"/>
    </source>
</evidence>
<keyword evidence="4 15" id="KW-0819">tRNA processing</keyword>
<evidence type="ECO:0000256" key="8">
    <source>
        <dbReference type="ARBA" id="ARBA00022771"/>
    </source>
</evidence>
<feature type="domain" description="C2H2-type" evidence="18">
    <location>
        <begin position="146"/>
        <end position="174"/>
    </location>
</feature>
<feature type="compositionally biased region" description="Acidic residues" evidence="17">
    <location>
        <begin position="1001"/>
        <end position="1030"/>
    </location>
</feature>
<dbReference type="Gene3D" id="3.40.50.11040">
    <property type="match status" value="1"/>
</dbReference>
<evidence type="ECO:0000256" key="12">
    <source>
        <dbReference type="ARBA" id="ARBA00023163"/>
    </source>
</evidence>
<evidence type="ECO:0000313" key="21">
    <source>
        <dbReference type="WBParaSite" id="TASK_0000006701-mRNA-1"/>
    </source>
</evidence>
<feature type="compositionally biased region" description="Basic residues" evidence="17">
    <location>
        <begin position="1527"/>
        <end position="1540"/>
    </location>
</feature>
<keyword evidence="10 15" id="KW-0067">ATP-binding</keyword>
<evidence type="ECO:0000256" key="16">
    <source>
        <dbReference type="PROSITE-ProRule" id="PRU00042"/>
    </source>
</evidence>
<reference evidence="19 20" key="2">
    <citation type="submission" date="2018-11" db="EMBL/GenBank/DDBJ databases">
        <authorList>
            <consortium name="Pathogen Informatics"/>
        </authorList>
    </citation>
    <scope>NUCLEOTIDE SEQUENCE [LARGE SCALE GENOMIC DNA]</scope>
</reference>
<dbReference type="InterPro" id="IPR036236">
    <property type="entry name" value="Znf_C2H2_sf"/>
</dbReference>
<comment type="function">
    <text evidence="15">RNA cytidine acetyltransferase with specificity toward both 18S rRNA and tRNAs. Catalyzes the formation of N(4)-acetylcytidine (ac4C) in 18S rRNA. Required for early nucleolar cleavages of precursor rRNA at sites A0, A1 and A2 during 18S rRNA synthesis. Catalyzes the formation of ac4C in serine and leucine tRNAs. Requires a tRNA-binding adapter protein for full tRNA acetyltransferase activity but not for 18S rRNA acetylation.</text>
</comment>
<evidence type="ECO:0000256" key="10">
    <source>
        <dbReference type="ARBA" id="ARBA00022840"/>
    </source>
</evidence>
<evidence type="ECO:0000256" key="13">
    <source>
        <dbReference type="ARBA" id="ARBA00023242"/>
    </source>
</evidence>
<comment type="catalytic activity">
    <reaction evidence="15">
        <text>a cytidine in tRNA + acetyl-CoA + ATP + H2O = an N(4)-acetylcytidine in tRNA + ADP + phosphate + CoA + H(+)</text>
        <dbReference type="Rhea" id="RHEA:53876"/>
        <dbReference type="Rhea" id="RHEA-COMP:13670"/>
        <dbReference type="Rhea" id="RHEA-COMP:13671"/>
        <dbReference type="ChEBI" id="CHEBI:15377"/>
        <dbReference type="ChEBI" id="CHEBI:15378"/>
        <dbReference type="ChEBI" id="CHEBI:30616"/>
        <dbReference type="ChEBI" id="CHEBI:43474"/>
        <dbReference type="ChEBI" id="CHEBI:57287"/>
        <dbReference type="ChEBI" id="CHEBI:57288"/>
        <dbReference type="ChEBI" id="CHEBI:74900"/>
        <dbReference type="ChEBI" id="CHEBI:82748"/>
        <dbReference type="ChEBI" id="CHEBI:456216"/>
    </reaction>
</comment>
<feature type="region of interest" description="Disordered" evidence="17">
    <location>
        <begin position="986"/>
        <end position="1068"/>
    </location>
</feature>
<dbReference type="PANTHER" id="PTHR10925:SF5">
    <property type="entry name" value="RNA CYTIDINE ACETYLTRANSFERASE"/>
    <property type="match status" value="1"/>
</dbReference>
<dbReference type="Pfam" id="PF05127">
    <property type="entry name" value="NAT10_TcmA_helicase"/>
    <property type="match status" value="1"/>
</dbReference>
<dbReference type="GO" id="GO:0006357">
    <property type="term" value="P:regulation of transcription by RNA polymerase II"/>
    <property type="evidence" value="ECO:0007669"/>
    <property type="project" value="UniProtKB-ARBA"/>
</dbReference>
<dbReference type="WBParaSite" id="TASK_0000006701-mRNA-1">
    <property type="protein sequence ID" value="TASK_0000006701-mRNA-1"/>
    <property type="gene ID" value="TASK_0000006701"/>
</dbReference>
<dbReference type="PROSITE" id="PS00028">
    <property type="entry name" value="ZINC_FINGER_C2H2_1"/>
    <property type="match status" value="4"/>
</dbReference>
<evidence type="ECO:0000256" key="14">
    <source>
        <dbReference type="ARBA" id="ARBA00023315"/>
    </source>
</evidence>
<comment type="subcellular location">
    <subcellularLocation>
        <location evidence="1 15">Nucleus</location>
        <location evidence="1 15">Nucleolus</location>
    </subcellularLocation>
</comment>
<dbReference type="CDD" id="cd04301">
    <property type="entry name" value="NAT_SF"/>
    <property type="match status" value="1"/>
</dbReference>
<dbReference type="GO" id="GO:1990883">
    <property type="term" value="F:18S rRNA cytidine N-acetyltransferase activity"/>
    <property type="evidence" value="ECO:0007669"/>
    <property type="project" value="TreeGrafter"/>
</dbReference>
<evidence type="ECO:0000256" key="7">
    <source>
        <dbReference type="ARBA" id="ARBA00022741"/>
    </source>
</evidence>
<evidence type="ECO:0000256" key="2">
    <source>
        <dbReference type="ARBA" id="ARBA00022552"/>
    </source>
</evidence>
<dbReference type="Pfam" id="PF13725">
    <property type="entry name" value="tRNA_bind_2"/>
    <property type="match status" value="1"/>
</dbReference>
<dbReference type="InterPro" id="IPR027992">
    <property type="entry name" value="tRNA_bind_dom"/>
</dbReference>
<feature type="binding site" evidence="15">
    <location>
        <position position="787"/>
    </location>
    <ligand>
        <name>ATP</name>
        <dbReference type="ChEBI" id="CHEBI:30616"/>
    </ligand>
</feature>
<comment type="similarity">
    <text evidence="15">Belongs to the RNA cytidine acetyltransferase family. NAT10 subfamily.</text>
</comment>
<feature type="compositionally biased region" description="Basic and acidic residues" evidence="17">
    <location>
        <begin position="1031"/>
        <end position="1040"/>
    </location>
</feature>
<dbReference type="Gene3D" id="3.30.160.60">
    <property type="entry name" value="Classic Zinc Finger"/>
    <property type="match status" value="4"/>
</dbReference>
<dbReference type="SMART" id="SM00355">
    <property type="entry name" value="ZnF_C2H2"/>
    <property type="match status" value="4"/>
</dbReference>
<feature type="compositionally biased region" description="Low complexity" evidence="17">
    <location>
        <begin position="1059"/>
        <end position="1068"/>
    </location>
</feature>
<dbReference type="GO" id="GO:1904812">
    <property type="term" value="P:rRNA acetylation involved in maturation of SSU-rRNA"/>
    <property type="evidence" value="ECO:0007669"/>
    <property type="project" value="InterPro"/>
</dbReference>
<dbReference type="EC" id="2.3.1.-" evidence="15"/>
<evidence type="ECO:0000259" key="18">
    <source>
        <dbReference type="PROSITE" id="PS50157"/>
    </source>
</evidence>
<dbReference type="PROSITE" id="PS50157">
    <property type="entry name" value="ZINC_FINGER_C2H2_2"/>
    <property type="match status" value="4"/>
</dbReference>
<feature type="binding site" evidence="15">
    <location>
        <begin position="589"/>
        <end position="598"/>
    </location>
    <ligand>
        <name>ATP</name>
        <dbReference type="ChEBI" id="CHEBI:30616"/>
    </ligand>
</feature>
<dbReference type="Pfam" id="PF13718">
    <property type="entry name" value="GNAT_acetyltr_2"/>
    <property type="match status" value="2"/>
</dbReference>
<keyword evidence="3 15" id="KW-0808">Transferase</keyword>
<keyword evidence="2 15" id="KW-0698">rRNA processing</keyword>
<evidence type="ECO:0000256" key="4">
    <source>
        <dbReference type="ARBA" id="ARBA00022694"/>
    </source>
</evidence>
<keyword evidence="11" id="KW-0805">Transcription regulation</keyword>
<dbReference type="PANTHER" id="PTHR10925">
    <property type="entry name" value="N-ACETYLTRANSFERASE 10"/>
    <property type="match status" value="1"/>
</dbReference>
<dbReference type="Gene3D" id="3.40.50.300">
    <property type="entry name" value="P-loop containing nucleotide triphosphate hydrolases"/>
    <property type="match status" value="1"/>
</dbReference>
<evidence type="ECO:0000256" key="11">
    <source>
        <dbReference type="ARBA" id="ARBA00023015"/>
    </source>
</evidence>
<comment type="catalytic activity">
    <reaction evidence="15">
        <text>a cytidine in 18S rRNA + acetyl-CoA + ATP + H2O = an N(4)-acetylcytidine in 18S rRNA + ADP + phosphate + CoA + H(+)</text>
        <dbReference type="Rhea" id="RHEA:51424"/>
        <dbReference type="Rhea" id="RHEA-COMP:13575"/>
        <dbReference type="Rhea" id="RHEA-COMP:13576"/>
        <dbReference type="ChEBI" id="CHEBI:15377"/>
        <dbReference type="ChEBI" id="CHEBI:15378"/>
        <dbReference type="ChEBI" id="CHEBI:30616"/>
        <dbReference type="ChEBI" id="CHEBI:43474"/>
        <dbReference type="ChEBI" id="CHEBI:57287"/>
        <dbReference type="ChEBI" id="CHEBI:57288"/>
        <dbReference type="ChEBI" id="CHEBI:74900"/>
        <dbReference type="ChEBI" id="CHEBI:82748"/>
        <dbReference type="ChEBI" id="CHEBI:456216"/>
    </reaction>
</comment>
<dbReference type="GO" id="GO:0008270">
    <property type="term" value="F:zinc ion binding"/>
    <property type="evidence" value="ECO:0007669"/>
    <property type="project" value="UniProtKB-KW"/>
</dbReference>
<organism evidence="21">
    <name type="scientific">Taenia asiatica</name>
    <name type="common">Asian tapeworm</name>
    <dbReference type="NCBI Taxonomy" id="60517"/>
    <lineage>
        <taxon>Eukaryota</taxon>
        <taxon>Metazoa</taxon>
        <taxon>Spiralia</taxon>
        <taxon>Lophotrochozoa</taxon>
        <taxon>Platyhelminthes</taxon>
        <taxon>Cestoda</taxon>
        <taxon>Eucestoda</taxon>
        <taxon>Cyclophyllidea</taxon>
        <taxon>Taeniidae</taxon>
        <taxon>Taenia</taxon>
    </lineage>
</organism>
<dbReference type="FunFam" id="3.30.160.60:FF:001289">
    <property type="entry name" value="Zinc finger protein 574"/>
    <property type="match status" value="1"/>
</dbReference>
<evidence type="ECO:0000256" key="1">
    <source>
        <dbReference type="ARBA" id="ARBA00004604"/>
    </source>
</evidence>
<keyword evidence="6" id="KW-0677">Repeat</keyword>
<dbReference type="GO" id="GO:0005524">
    <property type="term" value="F:ATP binding"/>
    <property type="evidence" value="ECO:0007669"/>
    <property type="project" value="UniProtKB-UniRule"/>
</dbReference>
<feature type="compositionally biased region" description="Pro residues" evidence="17">
    <location>
        <begin position="13"/>
        <end position="23"/>
    </location>
</feature>
<dbReference type="GO" id="GO:0000049">
    <property type="term" value="F:tRNA binding"/>
    <property type="evidence" value="ECO:0007669"/>
    <property type="project" value="TreeGrafter"/>
</dbReference>
<feature type="compositionally biased region" description="Polar residues" evidence="17">
    <location>
        <begin position="1"/>
        <end position="11"/>
    </location>
</feature>
<dbReference type="Gene3D" id="3.40.630.30">
    <property type="match status" value="2"/>
</dbReference>
<feature type="compositionally biased region" description="Pro residues" evidence="17">
    <location>
        <begin position="198"/>
        <end position="214"/>
    </location>
</feature>
<feature type="binding site" evidence="15">
    <location>
        <begin position="951"/>
        <end position="953"/>
    </location>
    <ligand>
        <name>acetyl-CoA</name>
        <dbReference type="ChEBI" id="CHEBI:57288"/>
    </ligand>
</feature>
<feature type="domain" description="C2H2-type" evidence="18">
    <location>
        <begin position="118"/>
        <end position="145"/>
    </location>
</feature>
<keyword evidence="9" id="KW-0862">Zinc</keyword>
<dbReference type="Pfam" id="PF00096">
    <property type="entry name" value="zf-C2H2"/>
    <property type="match status" value="3"/>
</dbReference>
<reference evidence="21" key="1">
    <citation type="submission" date="2016-04" db="UniProtKB">
        <authorList>
            <consortium name="WormBaseParasite"/>
        </authorList>
    </citation>
    <scope>IDENTIFICATION</scope>
</reference>
<keyword evidence="8 16" id="KW-0863">Zinc-finger</keyword>
<dbReference type="STRING" id="60517.A0A158R6D7"/>
<dbReference type="Proteomes" id="UP000282613">
    <property type="component" value="Unassembled WGS sequence"/>
</dbReference>
<dbReference type="InterPro" id="IPR013562">
    <property type="entry name" value="TmcA/NAT10_N"/>
</dbReference>
<feature type="domain" description="C2H2-type" evidence="18">
    <location>
        <begin position="90"/>
        <end position="117"/>
    </location>
</feature>
<keyword evidence="13 15" id="KW-0539">Nucleus</keyword>
<feature type="region of interest" description="Disordered" evidence="17">
    <location>
        <begin position="1"/>
        <end position="33"/>
    </location>
</feature>
<dbReference type="InterPro" id="IPR032672">
    <property type="entry name" value="TmcA/NAT10/Kre33"/>
</dbReference>
<proteinExistence type="inferred from homology"/>
<protein>
    <recommendedName>
        <fullName evidence="15">RNA cytidine acetyltransferase</fullName>
        <ecNumber evidence="15">2.3.1.-</ecNumber>
    </recommendedName>
    <alternativeName>
        <fullName evidence="15">18S rRNA cytosine acetyltransferase</fullName>
    </alternativeName>
</protein>
<feature type="region of interest" description="Disordered" evidence="17">
    <location>
        <begin position="194"/>
        <end position="219"/>
    </location>
</feature>
<evidence type="ECO:0000256" key="17">
    <source>
        <dbReference type="SAM" id="MobiDB-lite"/>
    </source>
</evidence>
<evidence type="ECO:0000256" key="5">
    <source>
        <dbReference type="ARBA" id="ARBA00022723"/>
    </source>
</evidence>
<keyword evidence="12" id="KW-0804">Transcription</keyword>
<gene>
    <name evidence="19" type="ORF">TASK_LOCUS68</name>
</gene>
<dbReference type="GO" id="GO:0051391">
    <property type="term" value="P:tRNA acetylation"/>
    <property type="evidence" value="ECO:0007669"/>
    <property type="project" value="UniProtKB-UniRule"/>
</dbReference>
<accession>A0A158R6D7</accession>
<evidence type="ECO:0000256" key="6">
    <source>
        <dbReference type="ARBA" id="ARBA00022737"/>
    </source>
</evidence>
<keyword evidence="14 15" id="KW-0012">Acyltransferase</keyword>
<dbReference type="InterPro" id="IPR013087">
    <property type="entry name" value="Znf_C2H2_type"/>
</dbReference>
<sequence length="1540" mass="171823">MSSTHTGSSAKNMPPPSSTPPPSTSSKVDSNEATVTRTVTHGFECPECRKIFNAQYNLARHMPVHTGARPFICKVRLDYCACSLIGVKPFTCEICGKGFHQKGNYKNHKLTHNKVKQHKCPLCEKAFHQAYNLTFHMHTHSEEKPFTCCYCEKGFCRNFDLKKHIRKAHPRERLDDQSGLQSLSQLLGNPAIALTLPQPRPPPLPPLPPPPPPSIQTTSPTLELFSVTPQQSFQFTEPCVQLVQSKENLQVGFRIPPPEVLQKMLPYPTICLKWSQKRGLSKVRQGFSTRVFEVAMGKLQRLDNRIQVMLQNGVNQNHRTILVIVGNKGQDQVPILYQIQAALAKKGMLKILWCYKKDLSFSTHRKRNLKLLKQVQFYLYFEALTPNTLARTIETVSGGGLVVFLLKSMDSLRQLCTMAMDVHARYRTEAHTDVVCRFNERFLLSLAQNPRCIVIDDRWNILPISKKVINSLDCTPDREQSEHISKEQAELTKLKVLLTEDDSYFAALVNLCKTLDQAKSLLQFCSALIDIANPFDKTKVPEKSNITTKLAQFDLSTQSLVTHLSDKGTKPNSHKSASSAVVVVTSGRGRGKSAALGLGLAAAFDAGLPNMCVTAPSPENLITLMQFVLLGLTALKYEEHVDYTVHRSTDPDHNKAVVKIEVTRRPYRQSLVYLQPWEAAAGAGGGWQPDLFCIDEAAAIPLPTVRQMITGPKLVFMASTINGYEGTGRSLSVKLIGQLRNECQRVDGISRITNTEMTKESSGTGKGLQLMNQTRFLYEISLKEAIRYANGDPVESWLNNLLCLDCGEKLFSTESKTGGIAPAPDECKLYYVNRDTLFAYHASTEVFLQRLMGLYVSSHYKNSPNDLQLLSDAPAHHIFCLLAPYDSNSGRVPEILCVIQVCLEGKINRDVVMRGLSRGLKPSGDLIPWTVSQQFCEPDFGELSGARIIRIATHPDYQSLGYGSRALQLLHKYYLGEIPLGVIASVKPMEGEQGEPKVDSESDDDEMEEEEEEEEEELIPDNLSDPEEETSSAKKVEKPPGGDGSTSQLLTEEVKRRTPTSLPPLLSRLSERQPEKLNYIGVSFGATPKLLRFWKRAGYLPVYLRQTMNELTGEFSCIMLSELRHDGGAGVSVDWLRNFYFDQIPSVLDFCKRFVKLLPGPFRTLDAAYSLELLTSKSTGSWIGEELTSAEVRQYFSAIDLERLHRYLRSLLDFPMVADQLPQLANLYFLRRFPHVILCGLGVQRKSVEQLAEELERLLGVDGGLQGTKQRQSLVEGGVDGAFWSSGVETTSTRGLAKKRLRVDGQTSTGQPSGGWARRIRGLLFVIIRELVKSLDESLKTVEDAGQSYQGSSGNRQIFSSKAGICSHLLFAHLKPLLLQKIMPGLLGASAPSDMETQGLSALKSDDDEEEAVLGDEFVLTDVKPGSTSVVLTDEVEQARRTELVRQLLREEGDVQLARYQVRGSEKSWNAAIAGHGSELSALHVRVSEEKTKDSGVKRRREILGDKIERKRSLRHNQLSATTIKGRDRRHKKGNKKHHG</sequence>
<dbReference type="GO" id="GO:0030686">
    <property type="term" value="C:90S preribosome"/>
    <property type="evidence" value="ECO:0007669"/>
    <property type="project" value="TreeGrafter"/>
</dbReference>
<dbReference type="Pfam" id="PF08351">
    <property type="entry name" value="TmcA_N"/>
    <property type="match status" value="1"/>
</dbReference>
<evidence type="ECO:0000313" key="20">
    <source>
        <dbReference type="Proteomes" id="UP000282613"/>
    </source>
</evidence>
<dbReference type="InterPro" id="IPR027417">
    <property type="entry name" value="P-loop_NTPase"/>
</dbReference>
<feature type="domain" description="C2H2-type" evidence="18">
    <location>
        <begin position="43"/>
        <end position="70"/>
    </location>
</feature>
<dbReference type="GO" id="GO:0005730">
    <property type="term" value="C:nucleolus"/>
    <property type="evidence" value="ECO:0007669"/>
    <property type="project" value="UniProtKB-SubCell"/>
</dbReference>
<feature type="binding site" evidence="15">
    <location>
        <begin position="958"/>
        <end position="964"/>
    </location>
    <ligand>
        <name>acetyl-CoA</name>
        <dbReference type="ChEBI" id="CHEBI:57288"/>
    </ligand>
</feature>
<dbReference type="HAMAP" id="MF_03211">
    <property type="entry name" value="RNA_acetyltr_Nat10"/>
    <property type="match status" value="1"/>
</dbReference>
<dbReference type="InterPro" id="IPR000182">
    <property type="entry name" value="GNAT_dom"/>
</dbReference>
<keyword evidence="5" id="KW-0479">Metal-binding</keyword>
<evidence type="ECO:0000256" key="3">
    <source>
        <dbReference type="ARBA" id="ARBA00022679"/>
    </source>
</evidence>
<dbReference type="InterPro" id="IPR007807">
    <property type="entry name" value="TcmA/NAT10_helicase"/>
</dbReference>
<dbReference type="OrthoDB" id="10067491at2759"/>